<dbReference type="EMBL" id="JXCQ01000002">
    <property type="protein sequence ID" value="KIR24275.1"/>
    <property type="molecule type" value="Genomic_DNA"/>
</dbReference>
<dbReference type="Gene3D" id="3.40.630.30">
    <property type="match status" value="1"/>
</dbReference>
<sequence>MRADPAFELDTLYHLTEDHYFAATCLTHHRYCAAINAYFVDEDDFLLNLLFIRLGSGPLGDEMAATLELIRRTLIEVRLVIHEQKVEGLRELLAGLDFQPAEKTTAMVLQLSALIPSEGEGDVQVRLTRDLNEWAVPLGNAYAMLPEVAAHYQARHQRALDAGESLYHFTLSAEGQVSCSLTLSLCNGEARLNDVGTLINSRGRGYATRLIQEALNHASSLGAQRCFLEASEGAVPLYRKLGFERLFDYRAFVRVAVPGL</sequence>
<comment type="caution">
    <text evidence="2">The sequence shown here is derived from an EMBL/GenBank/DDBJ whole genome shotgun (WGS) entry which is preliminary data.</text>
</comment>
<dbReference type="GO" id="GO:0016747">
    <property type="term" value="F:acyltransferase activity, transferring groups other than amino-acyl groups"/>
    <property type="evidence" value="ECO:0007669"/>
    <property type="project" value="InterPro"/>
</dbReference>
<protein>
    <submittedName>
        <fullName evidence="2">Acetyltransferase (GNAT) family protein</fullName>
    </submittedName>
</protein>
<keyword evidence="2" id="KW-0808">Transferase</keyword>
<dbReference type="PATRIC" id="fig|294.125.peg.172"/>
<name>A0A0D0TTY7_PSEFL</name>
<gene>
    <name evidence="2" type="ORF">PFLU3_01650</name>
</gene>
<dbReference type="Proteomes" id="UP000032210">
    <property type="component" value="Unassembled WGS sequence"/>
</dbReference>
<dbReference type="SUPFAM" id="SSF55729">
    <property type="entry name" value="Acyl-CoA N-acyltransferases (Nat)"/>
    <property type="match status" value="1"/>
</dbReference>
<dbReference type="RefSeq" id="WP_043046359.1">
    <property type="nucleotide sequence ID" value="NZ_JXCQ01000002.1"/>
</dbReference>
<dbReference type="Pfam" id="PF00583">
    <property type="entry name" value="Acetyltransf_1"/>
    <property type="match status" value="1"/>
</dbReference>
<evidence type="ECO:0000313" key="3">
    <source>
        <dbReference type="Proteomes" id="UP000032210"/>
    </source>
</evidence>
<dbReference type="InterPro" id="IPR000182">
    <property type="entry name" value="GNAT_dom"/>
</dbReference>
<accession>A0A0D0TTY7</accession>
<dbReference type="CDD" id="cd04301">
    <property type="entry name" value="NAT_SF"/>
    <property type="match status" value="1"/>
</dbReference>
<evidence type="ECO:0000259" key="1">
    <source>
        <dbReference type="PROSITE" id="PS51186"/>
    </source>
</evidence>
<evidence type="ECO:0000313" key="2">
    <source>
        <dbReference type="EMBL" id="KIR24275.1"/>
    </source>
</evidence>
<dbReference type="PROSITE" id="PS51186">
    <property type="entry name" value="GNAT"/>
    <property type="match status" value="1"/>
</dbReference>
<reference evidence="2 3" key="1">
    <citation type="submission" date="2015-01" db="EMBL/GenBank/DDBJ databases">
        <title>Genome sequence of the beneficial rhizobacterium Pseudomonas fluorescens 2-79.</title>
        <authorList>
            <person name="Thuermer A."/>
            <person name="Daniel R."/>
        </authorList>
    </citation>
    <scope>NUCLEOTIDE SEQUENCE [LARGE SCALE GENOMIC DNA]</scope>
    <source>
        <strain evidence="2 3">2-79</strain>
    </source>
</reference>
<feature type="domain" description="N-acetyltransferase" evidence="1">
    <location>
        <begin position="126"/>
        <end position="260"/>
    </location>
</feature>
<dbReference type="InterPro" id="IPR016181">
    <property type="entry name" value="Acyl_CoA_acyltransferase"/>
</dbReference>
<organism evidence="2 3">
    <name type="scientific">Pseudomonas fluorescens</name>
    <dbReference type="NCBI Taxonomy" id="294"/>
    <lineage>
        <taxon>Bacteria</taxon>
        <taxon>Pseudomonadati</taxon>
        <taxon>Pseudomonadota</taxon>
        <taxon>Gammaproteobacteria</taxon>
        <taxon>Pseudomonadales</taxon>
        <taxon>Pseudomonadaceae</taxon>
        <taxon>Pseudomonas</taxon>
    </lineage>
</organism>
<dbReference type="AlphaFoldDB" id="A0A0D0TTY7"/>
<proteinExistence type="predicted"/>